<keyword evidence="6" id="KW-0067">ATP-binding</keyword>
<dbReference type="InterPro" id="IPR000870">
    <property type="entry name" value="Homoserine_kinase"/>
</dbReference>
<dbReference type="InterPro" id="IPR020568">
    <property type="entry name" value="Ribosomal_Su5_D2-typ_SF"/>
</dbReference>
<evidence type="ECO:0000256" key="3">
    <source>
        <dbReference type="ARBA" id="ARBA00022697"/>
    </source>
</evidence>
<dbReference type="PRINTS" id="PR00958">
    <property type="entry name" value="HOMSERKINASE"/>
</dbReference>
<dbReference type="GO" id="GO:0005524">
    <property type="term" value="F:ATP binding"/>
    <property type="evidence" value="ECO:0007669"/>
    <property type="project" value="UniProtKB-KW"/>
</dbReference>
<proteinExistence type="inferred from homology"/>
<dbReference type="InterPro" id="IPR036554">
    <property type="entry name" value="GHMP_kinase_C_sf"/>
</dbReference>
<evidence type="ECO:0008006" key="10">
    <source>
        <dbReference type="Google" id="ProtNLM"/>
    </source>
</evidence>
<gene>
    <name evidence="9" type="ORF">METZ01_LOCUS192279</name>
</gene>
<dbReference type="EMBL" id="UINC01040068">
    <property type="protein sequence ID" value="SVB39425.1"/>
    <property type="molecule type" value="Genomic_DNA"/>
</dbReference>
<evidence type="ECO:0000256" key="5">
    <source>
        <dbReference type="ARBA" id="ARBA00022777"/>
    </source>
</evidence>
<dbReference type="InterPro" id="IPR014721">
    <property type="entry name" value="Ribsml_uS5_D2-typ_fold_subgr"/>
</dbReference>
<dbReference type="NCBIfam" id="TIGR00191">
    <property type="entry name" value="thrB"/>
    <property type="match status" value="1"/>
</dbReference>
<dbReference type="InterPro" id="IPR013750">
    <property type="entry name" value="GHMP_kinase_C_dom"/>
</dbReference>
<dbReference type="Pfam" id="PF08544">
    <property type="entry name" value="GHMP_kinases_C"/>
    <property type="match status" value="1"/>
</dbReference>
<reference evidence="9" key="1">
    <citation type="submission" date="2018-05" db="EMBL/GenBank/DDBJ databases">
        <authorList>
            <person name="Lanie J.A."/>
            <person name="Ng W.-L."/>
            <person name="Kazmierczak K.M."/>
            <person name="Andrzejewski T.M."/>
            <person name="Davidsen T.M."/>
            <person name="Wayne K.J."/>
            <person name="Tettelin H."/>
            <person name="Glass J.I."/>
            <person name="Rusch D."/>
            <person name="Podicherti R."/>
            <person name="Tsui H.-C.T."/>
            <person name="Winkler M.E."/>
        </authorList>
    </citation>
    <scope>NUCLEOTIDE SEQUENCE</scope>
</reference>
<dbReference type="HAMAP" id="MF_00384">
    <property type="entry name" value="Homoser_kinase"/>
    <property type="match status" value="1"/>
</dbReference>
<evidence type="ECO:0000256" key="1">
    <source>
        <dbReference type="ARBA" id="ARBA00022605"/>
    </source>
</evidence>
<evidence type="ECO:0000259" key="7">
    <source>
        <dbReference type="Pfam" id="PF00288"/>
    </source>
</evidence>
<dbReference type="Gene3D" id="3.30.70.890">
    <property type="entry name" value="GHMP kinase, C-terminal domain"/>
    <property type="match status" value="1"/>
</dbReference>
<evidence type="ECO:0000256" key="2">
    <source>
        <dbReference type="ARBA" id="ARBA00022679"/>
    </source>
</evidence>
<dbReference type="AlphaFoldDB" id="A0A382DMJ6"/>
<protein>
    <recommendedName>
        <fullName evidence="10">Homoserine kinase</fullName>
    </recommendedName>
</protein>
<dbReference type="GO" id="GO:0009088">
    <property type="term" value="P:threonine biosynthetic process"/>
    <property type="evidence" value="ECO:0007669"/>
    <property type="project" value="UniProtKB-KW"/>
</dbReference>
<dbReference type="Gene3D" id="3.30.230.10">
    <property type="match status" value="1"/>
</dbReference>
<dbReference type="InterPro" id="IPR006204">
    <property type="entry name" value="GHMP_kinase_N_dom"/>
</dbReference>
<dbReference type="SUPFAM" id="SSF55060">
    <property type="entry name" value="GHMP Kinase, C-terminal domain"/>
    <property type="match status" value="1"/>
</dbReference>
<dbReference type="PIRSF" id="PIRSF000676">
    <property type="entry name" value="Homoser_kin"/>
    <property type="match status" value="1"/>
</dbReference>
<organism evidence="9">
    <name type="scientific">marine metagenome</name>
    <dbReference type="NCBI Taxonomy" id="408172"/>
    <lineage>
        <taxon>unclassified sequences</taxon>
        <taxon>metagenomes</taxon>
        <taxon>ecological metagenomes</taxon>
    </lineage>
</organism>
<dbReference type="NCBIfam" id="NF002288">
    <property type="entry name" value="PRK01212.1-4"/>
    <property type="match status" value="1"/>
</dbReference>
<feature type="domain" description="GHMP kinase N-terminal" evidence="7">
    <location>
        <begin position="64"/>
        <end position="151"/>
    </location>
</feature>
<dbReference type="PANTHER" id="PTHR20861">
    <property type="entry name" value="HOMOSERINE/4-DIPHOSPHOCYTIDYL-2-C-METHYL-D-ERYTHRITOL KINASE"/>
    <property type="match status" value="1"/>
</dbReference>
<keyword evidence="2" id="KW-0808">Transferase</keyword>
<sequence length="311" mass="32565">MLRESIKVRAPATVANVSCGFDCLGYAISDPADIVTISKKNDPGIEISISGIKADTIPTIAENNTAGKALLSFLEGLNIKQGFKVHIEKGIHPGSGLGSSAASAVAAVFGANVLLGSPLKLEDLLIHCMNGEIVSSGCAHADNVAPALLGGFILVRSYDPLDILKLPIPENLLSINVLPDYIVNTKEARAILPKDIALTSAIKQLGNLSGFITGLYEKDFALMSRSMVDLFAEPFRSGLIPGYDSIRQSAMDSGAIGCGISGSGPSVFALSDSLNKANIIGKAMISSFKKSGLESKLFISPVNRLPPKILD</sequence>
<dbReference type="SUPFAM" id="SSF54211">
    <property type="entry name" value="Ribosomal protein S5 domain 2-like"/>
    <property type="match status" value="1"/>
</dbReference>
<dbReference type="GO" id="GO:0004413">
    <property type="term" value="F:homoserine kinase activity"/>
    <property type="evidence" value="ECO:0007669"/>
    <property type="project" value="InterPro"/>
</dbReference>
<keyword evidence="5" id="KW-0418">Kinase</keyword>
<name>A0A382DMJ6_9ZZZZ</name>
<keyword evidence="4" id="KW-0547">Nucleotide-binding</keyword>
<feature type="domain" description="GHMP kinase C-terminal" evidence="8">
    <location>
        <begin position="213"/>
        <end position="288"/>
    </location>
</feature>
<evidence type="ECO:0000259" key="8">
    <source>
        <dbReference type="Pfam" id="PF08544"/>
    </source>
</evidence>
<keyword evidence="3" id="KW-0791">Threonine biosynthesis</keyword>
<evidence type="ECO:0000256" key="4">
    <source>
        <dbReference type="ARBA" id="ARBA00022741"/>
    </source>
</evidence>
<accession>A0A382DMJ6</accession>
<evidence type="ECO:0000313" key="9">
    <source>
        <dbReference type="EMBL" id="SVB39425.1"/>
    </source>
</evidence>
<evidence type="ECO:0000256" key="6">
    <source>
        <dbReference type="ARBA" id="ARBA00022840"/>
    </source>
</evidence>
<dbReference type="PANTHER" id="PTHR20861:SF1">
    <property type="entry name" value="HOMOSERINE KINASE"/>
    <property type="match status" value="1"/>
</dbReference>
<dbReference type="Pfam" id="PF00288">
    <property type="entry name" value="GHMP_kinases_N"/>
    <property type="match status" value="1"/>
</dbReference>
<keyword evidence="1" id="KW-0028">Amino-acid biosynthesis</keyword>